<feature type="transmembrane region" description="Helical" evidence="1">
    <location>
        <begin position="595"/>
        <end position="613"/>
    </location>
</feature>
<protein>
    <recommendedName>
        <fullName evidence="4">Bacteriocin-associated integral membrane protein</fullName>
    </recommendedName>
</protein>
<dbReference type="RefSeq" id="WP_198091448.1">
    <property type="nucleotide sequence ID" value="NZ_JAAMYB010000008.1"/>
</dbReference>
<feature type="transmembrane region" description="Helical" evidence="1">
    <location>
        <begin position="248"/>
        <end position="270"/>
    </location>
</feature>
<keyword evidence="1" id="KW-0812">Transmembrane</keyword>
<feature type="transmembrane region" description="Helical" evidence="1">
    <location>
        <begin position="162"/>
        <end position="183"/>
    </location>
</feature>
<name>A0A9Q3V9T0_CLOBO</name>
<proteinExistence type="predicted"/>
<reference evidence="2" key="1">
    <citation type="submission" date="2020-02" db="EMBL/GenBank/DDBJ databases">
        <authorList>
            <person name="Fillo S."/>
            <person name="Giordani F."/>
            <person name="Tonon E."/>
            <person name="Drigo I."/>
            <person name="Anselmo A."/>
            <person name="Fortunato A."/>
            <person name="Bano L."/>
            <person name="Lista F."/>
        </authorList>
    </citation>
    <scope>NUCLEOTIDE SEQUENCE</scope>
    <source>
        <strain evidence="2">IZSVe-TV_9877_3_12</strain>
    </source>
</reference>
<dbReference type="EMBL" id="JAAMYB010000008">
    <property type="protein sequence ID" value="MCD3195322.1"/>
    <property type="molecule type" value="Genomic_DNA"/>
</dbReference>
<feature type="transmembrane region" description="Helical" evidence="1">
    <location>
        <begin position="619"/>
        <end position="638"/>
    </location>
</feature>
<dbReference type="Proteomes" id="UP000813637">
    <property type="component" value="Unassembled WGS sequence"/>
</dbReference>
<keyword evidence="1" id="KW-0472">Membrane</keyword>
<feature type="transmembrane region" description="Helical" evidence="1">
    <location>
        <begin position="556"/>
        <end position="575"/>
    </location>
</feature>
<organism evidence="2 3">
    <name type="scientific">Clostridium botulinum C</name>
    <dbReference type="NCBI Taxonomy" id="36828"/>
    <lineage>
        <taxon>Bacteria</taxon>
        <taxon>Bacillati</taxon>
        <taxon>Bacillota</taxon>
        <taxon>Clostridia</taxon>
        <taxon>Eubacteriales</taxon>
        <taxon>Clostridiaceae</taxon>
        <taxon>Clostridium</taxon>
    </lineage>
</organism>
<evidence type="ECO:0000256" key="1">
    <source>
        <dbReference type="SAM" id="Phobius"/>
    </source>
</evidence>
<accession>A0A9Q3V9T0</accession>
<feature type="transmembrane region" description="Helical" evidence="1">
    <location>
        <begin position="282"/>
        <end position="303"/>
    </location>
</feature>
<evidence type="ECO:0008006" key="4">
    <source>
        <dbReference type="Google" id="ProtNLM"/>
    </source>
</evidence>
<reference evidence="2" key="2">
    <citation type="journal article" date="2021" name="Microorganisms">
        <title>Extensive Genome Exploration of Clostridium botulinum Group III Field Strains.</title>
        <authorList>
            <person name="Fillo S."/>
            <person name="Giordani F."/>
            <person name="Tonon E."/>
            <person name="Drigo I."/>
            <person name="Anselmo A."/>
            <person name="Fortunato A."/>
            <person name="Lista F."/>
            <person name="Bano L."/>
        </authorList>
    </citation>
    <scope>NUCLEOTIDE SEQUENCE</scope>
    <source>
        <strain evidence="2">IZSVe-TV_9877_3_12</strain>
    </source>
</reference>
<sequence>MKKLFYFIFIINITCFTILNFFDYSNNIINTIENNKVNIAVKKPKNLTNEKYVDKLIRDFKKINTDVMYKRVDNSTKKSHYKYYVTNNTYNFLNLGQGNKIIGSSFFNNTSIYNFKEIKKFNLDICKFYIKKDISHTIIKNLTNMGYSLDEVHYENLDRPFVSIQTMALPFFLLAISMIFYTISKRKEILCKRLMGYSNLNIILEDCINNSKNIILIGLIIEILNLTIVNFIYSNSFWNYFNFTYKKLGVILLCTILILIFVNLVNLLRIEVNYLKGKNENIDIYIITLGTKVIFCLLLIISLTSISKSIISMYSLNKVNLDISKKLKTYVTLPINDSNNSINDFNQLEYNTQFDKFYDETVNKFDGILIDTRDYKRMYETGKLQRQLNDRIIINENYLKINKIHDIKGNLINKERFIKGHLNILIPETISENKIKELYSKMEDININNINIIKYLNGERIYSFSPYSGPNNKGLIDNPIIVIYDKNIFKNQMLNYVSGEYYLLKTKTDNPYDEIKPNLIKYKLDGVIPEVHYISNVFDTFISYIKVHLINDLIKFFVYIVGTFIMLIYSSKIYFSSHSEEISCKRLSGYNFIEVYRTPLIIQVVQIVLFLGLQKYLRMNFYIILIVSLLELFIFSMYSIRYQTKGILNVLKGEK</sequence>
<feature type="transmembrane region" description="Helical" evidence="1">
    <location>
        <begin position="5"/>
        <end position="22"/>
    </location>
</feature>
<gene>
    <name evidence="2" type="ORF">G8S53_08515</name>
</gene>
<feature type="transmembrane region" description="Helical" evidence="1">
    <location>
        <begin position="214"/>
        <end position="233"/>
    </location>
</feature>
<keyword evidence="1" id="KW-1133">Transmembrane helix</keyword>
<evidence type="ECO:0000313" key="2">
    <source>
        <dbReference type="EMBL" id="MCD3195322.1"/>
    </source>
</evidence>
<evidence type="ECO:0000313" key="3">
    <source>
        <dbReference type="Proteomes" id="UP000813637"/>
    </source>
</evidence>
<comment type="caution">
    <text evidence="2">The sequence shown here is derived from an EMBL/GenBank/DDBJ whole genome shotgun (WGS) entry which is preliminary data.</text>
</comment>
<dbReference type="AlphaFoldDB" id="A0A9Q3V9T0"/>